<dbReference type="SUPFAM" id="SSF55282">
    <property type="entry name" value="RL5-like"/>
    <property type="match status" value="1"/>
</dbReference>
<feature type="non-terminal residue" evidence="1">
    <location>
        <position position="1"/>
    </location>
</feature>
<protein>
    <recommendedName>
        <fullName evidence="2">Ribosomal protein L5 C-terminal domain-containing protein</fullName>
    </recommendedName>
</protein>
<gene>
    <name evidence="1" type="ORF">S01H1_21326</name>
</gene>
<accession>X0TL60</accession>
<dbReference type="AlphaFoldDB" id="X0TL60"/>
<evidence type="ECO:0000313" key="1">
    <source>
        <dbReference type="EMBL" id="GAF93954.1"/>
    </source>
</evidence>
<proteinExistence type="predicted"/>
<name>X0TL60_9ZZZZ</name>
<reference evidence="1" key="1">
    <citation type="journal article" date="2014" name="Front. Microbiol.">
        <title>High frequency of phylogenetically diverse reductive dehalogenase-homologous genes in deep subseafloor sedimentary metagenomes.</title>
        <authorList>
            <person name="Kawai M."/>
            <person name="Futagami T."/>
            <person name="Toyoda A."/>
            <person name="Takaki Y."/>
            <person name="Nishi S."/>
            <person name="Hori S."/>
            <person name="Arai W."/>
            <person name="Tsubouchi T."/>
            <person name="Morono Y."/>
            <person name="Uchiyama I."/>
            <person name="Ito T."/>
            <person name="Fujiyama A."/>
            <person name="Inagaki F."/>
            <person name="Takami H."/>
        </authorList>
    </citation>
    <scope>NUCLEOTIDE SEQUENCE</scope>
    <source>
        <strain evidence="1">Expedition CK06-06</strain>
    </source>
</reference>
<organism evidence="1">
    <name type="scientific">marine sediment metagenome</name>
    <dbReference type="NCBI Taxonomy" id="412755"/>
    <lineage>
        <taxon>unclassified sequences</taxon>
        <taxon>metagenomes</taxon>
        <taxon>ecological metagenomes</taxon>
    </lineage>
</organism>
<comment type="caution">
    <text evidence="1">The sequence shown here is derived from an EMBL/GenBank/DDBJ whole genome shotgun (WGS) entry which is preliminary data.</text>
</comment>
<sequence length="34" mass="3828">EKIHGLQIAVVTTAKAKEEGFELLKLLGFPFRKD</sequence>
<dbReference type="EMBL" id="BARS01011809">
    <property type="protein sequence ID" value="GAF93954.1"/>
    <property type="molecule type" value="Genomic_DNA"/>
</dbReference>
<evidence type="ECO:0008006" key="2">
    <source>
        <dbReference type="Google" id="ProtNLM"/>
    </source>
</evidence>
<dbReference type="Gene3D" id="3.30.1440.10">
    <property type="match status" value="1"/>
</dbReference>
<dbReference type="InterPro" id="IPR022803">
    <property type="entry name" value="Ribosomal_uL5_dom_sf"/>
</dbReference>